<evidence type="ECO:0000256" key="3">
    <source>
        <dbReference type="PROSITE-ProRule" id="PRU00284"/>
    </source>
</evidence>
<dbReference type="PANTHER" id="PTHR43531">
    <property type="entry name" value="PROTEIN ICFG"/>
    <property type="match status" value="1"/>
</dbReference>
<sequence>MDRTDRFNGLNKLSIEKRLLKVFRKITILLSMTGVIACVAMGIVSYQYSYALKHYGFAQGDIGKAMIVIAEMRSETRAAIGYDDDTLIAKAKNAHDMTAEQLDTYISALEDDMITDEGRATYQQIKDGVASYQQIEAQILEQGTASDPAKRMQAQQMAGEQMDPVFQQVYADMTSLLDSSVTNGNAMEAKLNVFRVVIFIVILLIIGVGFAGSEKAGKRIAKGIAGPLKALADRLDGFAAGDLSSEFPEVKTEDEVAEMNRAAIAMAENLRMIIEDIKQALNAMANGDWTVKFLYPDLYAGDLDELKEALRDIKYKMNEALYNVNSVSGQVSMGAGSLADAAQSLAEGATEQAGAVQQLQATITNITSMVDNTAEHTKNSSRQAQEYSAKADEGRTEMNHLMEIMEQINETSEKISNIIGEIEDIASQTNLLSLNASIEAARAGEAGRGFAVVADQIGKLAEQSAQSAVNTRELIGGTLEEIHAGNEAVDHASQTLSVIVEGVRKIAQDSEELNQIAAAQSDAMNQAESGVNQISEIVQSNSAAAEELSATSEELLAQSENMTNLVKQFKLIDEEKIQARKKEADNAGI</sequence>
<dbReference type="GO" id="GO:0007165">
    <property type="term" value="P:signal transduction"/>
    <property type="evidence" value="ECO:0007669"/>
    <property type="project" value="UniProtKB-KW"/>
</dbReference>
<proteinExistence type="inferred from homology"/>
<dbReference type="GO" id="GO:0005886">
    <property type="term" value="C:plasma membrane"/>
    <property type="evidence" value="ECO:0007669"/>
    <property type="project" value="TreeGrafter"/>
</dbReference>
<protein>
    <submittedName>
        <fullName evidence="7">Methyl-accepting chemotaxis protein</fullName>
    </submittedName>
</protein>
<evidence type="ECO:0000256" key="2">
    <source>
        <dbReference type="ARBA" id="ARBA00029447"/>
    </source>
</evidence>
<gene>
    <name evidence="7" type="ORF">LKD75_03390</name>
</gene>
<evidence type="ECO:0000259" key="5">
    <source>
        <dbReference type="PROSITE" id="PS50111"/>
    </source>
</evidence>
<keyword evidence="1" id="KW-0145">Chemotaxis</keyword>
<dbReference type="RefSeq" id="WP_227732508.1">
    <property type="nucleotide sequence ID" value="NZ_JAJEPV010000006.1"/>
</dbReference>
<comment type="caution">
    <text evidence="7">The sequence shown here is derived from an EMBL/GenBank/DDBJ whole genome shotgun (WGS) entry which is preliminary data.</text>
</comment>
<dbReference type="Gene3D" id="1.10.287.950">
    <property type="entry name" value="Methyl-accepting chemotaxis protein"/>
    <property type="match status" value="1"/>
</dbReference>
<dbReference type="PRINTS" id="PR00260">
    <property type="entry name" value="CHEMTRNSDUCR"/>
</dbReference>
<dbReference type="InterPro" id="IPR003660">
    <property type="entry name" value="HAMP_dom"/>
</dbReference>
<reference evidence="7 8" key="1">
    <citation type="submission" date="2021-10" db="EMBL/GenBank/DDBJ databases">
        <title>Anaerobic single-cell dispensing facilitates the cultivation of human gut bacteria.</title>
        <authorList>
            <person name="Afrizal A."/>
        </authorList>
    </citation>
    <scope>NUCLEOTIDE SEQUENCE [LARGE SCALE GENOMIC DNA]</scope>
    <source>
        <strain evidence="7 8">CLA-AA-H273</strain>
    </source>
</reference>
<dbReference type="AlphaFoldDB" id="A0AAE2ZWE3"/>
<dbReference type="Proteomes" id="UP001197795">
    <property type="component" value="Unassembled WGS sequence"/>
</dbReference>
<evidence type="ECO:0000256" key="1">
    <source>
        <dbReference type="ARBA" id="ARBA00022500"/>
    </source>
</evidence>
<dbReference type="GO" id="GO:0004888">
    <property type="term" value="F:transmembrane signaling receptor activity"/>
    <property type="evidence" value="ECO:0007669"/>
    <property type="project" value="InterPro"/>
</dbReference>
<keyword evidence="4" id="KW-1133">Transmembrane helix</keyword>
<keyword evidence="4" id="KW-0812">Transmembrane</keyword>
<dbReference type="PROSITE" id="PS50885">
    <property type="entry name" value="HAMP"/>
    <property type="match status" value="1"/>
</dbReference>
<dbReference type="InterPro" id="IPR004090">
    <property type="entry name" value="Chemotax_Me-accpt_rcpt"/>
</dbReference>
<dbReference type="SMART" id="SM00304">
    <property type="entry name" value="HAMP"/>
    <property type="match status" value="1"/>
</dbReference>
<dbReference type="Pfam" id="PF00672">
    <property type="entry name" value="HAMP"/>
    <property type="match status" value="1"/>
</dbReference>
<dbReference type="Gene3D" id="6.10.340.10">
    <property type="match status" value="1"/>
</dbReference>
<dbReference type="SMART" id="SM00283">
    <property type="entry name" value="MA"/>
    <property type="match status" value="1"/>
</dbReference>
<feature type="transmembrane region" description="Helical" evidence="4">
    <location>
        <begin position="193"/>
        <end position="212"/>
    </location>
</feature>
<dbReference type="InterPro" id="IPR024478">
    <property type="entry name" value="HlyB_4HB_MCP"/>
</dbReference>
<keyword evidence="4" id="KW-0472">Membrane</keyword>
<organism evidence="7 8">
    <name type="scientific">Waltera acetigignens</name>
    <dbReference type="NCBI Taxonomy" id="2981769"/>
    <lineage>
        <taxon>Bacteria</taxon>
        <taxon>Bacillati</taxon>
        <taxon>Bacillota</taxon>
        <taxon>Clostridia</taxon>
        <taxon>Lachnospirales</taxon>
        <taxon>Lachnospiraceae</taxon>
        <taxon>Waltera</taxon>
    </lineage>
</organism>
<dbReference type="InterPro" id="IPR004089">
    <property type="entry name" value="MCPsignal_dom"/>
</dbReference>
<dbReference type="Pfam" id="PF12729">
    <property type="entry name" value="4HB_MCP_1"/>
    <property type="match status" value="1"/>
</dbReference>
<keyword evidence="3" id="KW-0807">Transducer</keyword>
<evidence type="ECO:0000313" key="7">
    <source>
        <dbReference type="EMBL" id="MCC2118646.1"/>
    </source>
</evidence>
<feature type="domain" description="HAMP" evidence="6">
    <location>
        <begin position="222"/>
        <end position="275"/>
    </location>
</feature>
<feature type="domain" description="Methyl-accepting transducer" evidence="5">
    <location>
        <begin position="327"/>
        <end position="556"/>
    </location>
</feature>
<dbReference type="Pfam" id="PF00015">
    <property type="entry name" value="MCPsignal"/>
    <property type="match status" value="1"/>
</dbReference>
<dbReference type="SUPFAM" id="SSF58104">
    <property type="entry name" value="Methyl-accepting chemotaxis protein (MCP) signaling domain"/>
    <property type="match status" value="1"/>
</dbReference>
<comment type="similarity">
    <text evidence="2">Belongs to the methyl-accepting chemotaxis (MCP) protein family.</text>
</comment>
<dbReference type="EMBL" id="JAJEPV010000006">
    <property type="protein sequence ID" value="MCC2118646.1"/>
    <property type="molecule type" value="Genomic_DNA"/>
</dbReference>
<dbReference type="PROSITE" id="PS50111">
    <property type="entry name" value="CHEMOTAXIS_TRANSDUC_2"/>
    <property type="match status" value="1"/>
</dbReference>
<feature type="transmembrane region" description="Helical" evidence="4">
    <location>
        <begin position="26"/>
        <end position="48"/>
    </location>
</feature>
<dbReference type="GO" id="GO:0006935">
    <property type="term" value="P:chemotaxis"/>
    <property type="evidence" value="ECO:0007669"/>
    <property type="project" value="UniProtKB-KW"/>
</dbReference>
<accession>A0AAE2ZWE3</accession>
<dbReference type="CDD" id="cd06225">
    <property type="entry name" value="HAMP"/>
    <property type="match status" value="1"/>
</dbReference>
<keyword evidence="8" id="KW-1185">Reference proteome</keyword>
<dbReference type="InterPro" id="IPR051310">
    <property type="entry name" value="MCP_chemotaxis"/>
</dbReference>
<evidence type="ECO:0000256" key="4">
    <source>
        <dbReference type="SAM" id="Phobius"/>
    </source>
</evidence>
<name>A0AAE2ZWE3_9FIRM</name>
<evidence type="ECO:0000313" key="8">
    <source>
        <dbReference type="Proteomes" id="UP001197795"/>
    </source>
</evidence>
<evidence type="ECO:0000259" key="6">
    <source>
        <dbReference type="PROSITE" id="PS50885"/>
    </source>
</evidence>
<dbReference type="PANTHER" id="PTHR43531:SF11">
    <property type="entry name" value="METHYL-ACCEPTING CHEMOTAXIS PROTEIN 3"/>
    <property type="match status" value="1"/>
</dbReference>